<dbReference type="GO" id="GO:0003735">
    <property type="term" value="F:structural constituent of ribosome"/>
    <property type="evidence" value="ECO:0007669"/>
    <property type="project" value="InterPro"/>
</dbReference>
<dbReference type="PANTHER" id="PTHR15925:SF2">
    <property type="entry name" value="SMALL RIBOSOMAL SUBUNIT PROTEIN MS23"/>
    <property type="match status" value="1"/>
</dbReference>
<evidence type="ECO:0000256" key="5">
    <source>
        <dbReference type="ARBA" id="ARBA00023274"/>
    </source>
</evidence>
<evidence type="ECO:0000313" key="9">
    <source>
        <dbReference type="Proteomes" id="UP000835206"/>
    </source>
</evidence>
<feature type="domain" description="Small ribosomal subunit protein mS23 conserved" evidence="8">
    <location>
        <begin position="2"/>
        <end position="116"/>
    </location>
</feature>
<keyword evidence="3 10" id="KW-0689">Ribosomal protein</keyword>
<keyword evidence="9" id="KW-1185">Reference proteome</keyword>
<feature type="region of interest" description="Disordered" evidence="7">
    <location>
        <begin position="131"/>
        <end position="150"/>
    </location>
</feature>
<dbReference type="GO" id="GO:0005840">
    <property type="term" value="C:ribosome"/>
    <property type="evidence" value="ECO:0007669"/>
    <property type="project" value="UniProtKB-KW"/>
</dbReference>
<accession>A0A9B0BPI6</accession>
<dbReference type="InterPro" id="IPR019520">
    <property type="entry name" value="Ribosomal_mS23_met"/>
</dbReference>
<dbReference type="AlphaFoldDB" id="A0A9B0BPI6"/>
<dbReference type="PANTHER" id="PTHR15925">
    <property type="entry name" value="MITOCHONDRIAL RIBOSOMAL PROTEIN S23"/>
    <property type="match status" value="1"/>
</dbReference>
<comment type="subcellular location">
    <subcellularLocation>
        <location evidence="1">Mitochondrion</location>
    </subcellularLocation>
</comment>
<dbReference type="KEGG" id="bter:100647901"/>
<evidence type="ECO:0000256" key="4">
    <source>
        <dbReference type="ARBA" id="ARBA00023128"/>
    </source>
</evidence>
<evidence type="ECO:0000256" key="2">
    <source>
        <dbReference type="ARBA" id="ARBA00009864"/>
    </source>
</evidence>
<evidence type="ECO:0000256" key="1">
    <source>
        <dbReference type="ARBA" id="ARBA00004173"/>
    </source>
</evidence>
<dbReference type="InterPro" id="IPR059242">
    <property type="entry name" value="mS23_dom"/>
</dbReference>
<dbReference type="CTD" id="51649"/>
<dbReference type="Proteomes" id="UP000835206">
    <property type="component" value="Chromosome 7"/>
</dbReference>
<dbReference type="OrthoDB" id="10012356at2759"/>
<dbReference type="GO" id="GO:0006412">
    <property type="term" value="P:translation"/>
    <property type="evidence" value="ECO:0007669"/>
    <property type="project" value="InterPro"/>
</dbReference>
<dbReference type="GeneID" id="100647901"/>
<keyword evidence="5" id="KW-0687">Ribonucleoprotein</keyword>
<name>A0A9B0BPI6_BOMTE</name>
<organism evidence="9 10">
    <name type="scientific">Bombus terrestris</name>
    <name type="common">Buff-tailed bumblebee</name>
    <name type="synonym">Apis terrestris</name>
    <dbReference type="NCBI Taxonomy" id="30195"/>
    <lineage>
        <taxon>Eukaryota</taxon>
        <taxon>Metazoa</taxon>
        <taxon>Ecdysozoa</taxon>
        <taxon>Arthropoda</taxon>
        <taxon>Hexapoda</taxon>
        <taxon>Insecta</taxon>
        <taxon>Pterygota</taxon>
        <taxon>Neoptera</taxon>
        <taxon>Endopterygota</taxon>
        <taxon>Hymenoptera</taxon>
        <taxon>Apocrita</taxon>
        <taxon>Aculeata</taxon>
        <taxon>Apoidea</taxon>
        <taxon>Anthophila</taxon>
        <taxon>Apidae</taxon>
        <taxon>Bombus</taxon>
        <taxon>Bombus</taxon>
    </lineage>
</organism>
<evidence type="ECO:0000313" key="10">
    <source>
        <dbReference type="RefSeq" id="XP_003396836.1"/>
    </source>
</evidence>
<dbReference type="GO" id="GO:0005739">
    <property type="term" value="C:mitochondrion"/>
    <property type="evidence" value="ECO:0007669"/>
    <property type="project" value="InterPro"/>
</dbReference>
<dbReference type="Pfam" id="PF10484">
    <property type="entry name" value="MRP-S23"/>
    <property type="match status" value="1"/>
</dbReference>
<evidence type="ECO:0000256" key="6">
    <source>
        <dbReference type="ARBA" id="ARBA00035137"/>
    </source>
</evidence>
<comment type="similarity">
    <text evidence="2">Belongs to the mitochondrion-specific ribosomal protein mS23 family.</text>
</comment>
<dbReference type="RefSeq" id="XP_003396836.1">
    <property type="nucleotide sequence ID" value="XM_003396788.4"/>
</dbReference>
<dbReference type="InterPro" id="IPR023611">
    <property type="entry name" value="mS23_dom_met"/>
</dbReference>
<proteinExistence type="inferred from homology"/>
<gene>
    <name evidence="10" type="primary">LOC100647901</name>
</gene>
<evidence type="ECO:0000256" key="3">
    <source>
        <dbReference type="ARBA" id="ARBA00022980"/>
    </source>
</evidence>
<reference evidence="10" key="1">
    <citation type="submission" date="2025-08" db="UniProtKB">
        <authorList>
            <consortium name="RefSeq"/>
        </authorList>
    </citation>
    <scope>IDENTIFICATION</scope>
</reference>
<protein>
    <recommendedName>
        <fullName evidence="6">Small ribosomal subunit protein mS23</fullName>
    </recommendedName>
</protein>
<evidence type="ECO:0000259" key="8">
    <source>
        <dbReference type="Pfam" id="PF10484"/>
    </source>
</evidence>
<keyword evidence="4" id="KW-0496">Mitochondrion</keyword>
<dbReference type="CDD" id="cd23701">
    <property type="entry name" value="At1g26750"/>
    <property type="match status" value="1"/>
</dbReference>
<sequence>MAQSRTERIGTIFTRVTSLLRADVLHPDNLPIWYEIYKAYPPKYEPTFSRKPSTVNIQKIFYEEDLIRAKFHKDVSLSIIDMKNDNITQNQIFFTLYECLIQKGAKKEEAYKDALKYYYTICKIKKSPNMTASSNISPHKNIKHNEEQQT</sequence>
<evidence type="ECO:0000256" key="7">
    <source>
        <dbReference type="SAM" id="MobiDB-lite"/>
    </source>
</evidence>